<keyword evidence="4 12" id="KW-0808">Transferase</keyword>
<accession>A0A3S3V3C6</accession>
<comment type="similarity">
    <text evidence="2">Belongs to the CDP-alcohol phosphatidyltransferase class-I family.</text>
</comment>
<comment type="subcellular location">
    <subcellularLocation>
        <location evidence="1">Membrane</location>
        <topology evidence="1">Multi-pass membrane protein</topology>
    </subcellularLocation>
</comment>
<keyword evidence="13" id="KW-1185">Reference proteome</keyword>
<evidence type="ECO:0000256" key="4">
    <source>
        <dbReference type="ARBA" id="ARBA00022679"/>
    </source>
</evidence>
<evidence type="ECO:0000256" key="7">
    <source>
        <dbReference type="ARBA" id="ARBA00023098"/>
    </source>
</evidence>
<protein>
    <submittedName>
        <fullName evidence="12">CDP-diacylglycerol--serine O-phosphatidyltransferase</fullName>
        <ecNumber evidence="12">2.7.8.8</ecNumber>
    </submittedName>
</protein>
<feature type="transmembrane region" description="Helical" evidence="11">
    <location>
        <begin position="197"/>
        <end position="223"/>
    </location>
</feature>
<keyword evidence="8 11" id="KW-0472">Membrane</keyword>
<dbReference type="InterPro" id="IPR000462">
    <property type="entry name" value="CDP-OH_P_trans"/>
</dbReference>
<evidence type="ECO:0000313" key="12">
    <source>
        <dbReference type="EMBL" id="RWY57056.1"/>
    </source>
</evidence>
<keyword evidence="3" id="KW-0444">Lipid biosynthesis</keyword>
<evidence type="ECO:0000256" key="2">
    <source>
        <dbReference type="ARBA" id="ARBA00010441"/>
    </source>
</evidence>
<evidence type="ECO:0000256" key="3">
    <source>
        <dbReference type="ARBA" id="ARBA00022516"/>
    </source>
</evidence>
<evidence type="ECO:0000256" key="8">
    <source>
        <dbReference type="ARBA" id="ARBA00023136"/>
    </source>
</evidence>
<dbReference type="EC" id="2.7.8.8" evidence="12"/>
<evidence type="ECO:0000256" key="11">
    <source>
        <dbReference type="SAM" id="Phobius"/>
    </source>
</evidence>
<dbReference type="NCBIfam" id="TIGR00473">
    <property type="entry name" value="pssA"/>
    <property type="match status" value="1"/>
</dbReference>
<dbReference type="EMBL" id="SBIW01000001">
    <property type="protein sequence ID" value="RWY57056.1"/>
    <property type="molecule type" value="Genomic_DNA"/>
</dbReference>
<sequence length="246" mass="27563">MRRRVKKHLPNAITCANLFSGCVGIVFAFQDNLVIASYAIFLAAIFDFFDGFASRVLNSTSCIGKDLDSLADMVSFGFLPSAIMYELLLQAPQTGISTWLNFIAFLIPVFSALRLAKFNTDTRQAESFIGLPTPANAILIASFPLILEQYDGLDRYILNPYGLISFIIVMCILLVAEIPLMSLKFKNRDFNKNFYRYLLLLFSAILILFFKFAAVPVVIVMYITLSLIQLKFADDTIMSGSHRKSA</sequence>
<dbReference type="Gene3D" id="1.20.120.1760">
    <property type="match status" value="1"/>
</dbReference>
<dbReference type="AlphaFoldDB" id="A0A3S3V3C6"/>
<dbReference type="GO" id="GO:0008654">
    <property type="term" value="P:phospholipid biosynthetic process"/>
    <property type="evidence" value="ECO:0007669"/>
    <property type="project" value="UniProtKB-KW"/>
</dbReference>
<dbReference type="PANTHER" id="PTHR14269:SF61">
    <property type="entry name" value="CDP-DIACYLGLYCEROL--SERINE O-PHOSPHATIDYLTRANSFERASE"/>
    <property type="match status" value="1"/>
</dbReference>
<dbReference type="GO" id="GO:0003882">
    <property type="term" value="F:CDP-diacylglycerol-serine O-phosphatidyltransferase activity"/>
    <property type="evidence" value="ECO:0007669"/>
    <property type="project" value="UniProtKB-EC"/>
</dbReference>
<comment type="caution">
    <text evidence="12">The sequence shown here is derived from an EMBL/GenBank/DDBJ whole genome shotgun (WGS) entry which is preliminary data.</text>
</comment>
<evidence type="ECO:0000256" key="9">
    <source>
        <dbReference type="ARBA" id="ARBA00023209"/>
    </source>
</evidence>
<dbReference type="Pfam" id="PF01066">
    <property type="entry name" value="CDP-OH_P_transf"/>
    <property type="match status" value="1"/>
</dbReference>
<feature type="transmembrane region" description="Helical" evidence="11">
    <location>
        <begin position="128"/>
        <end position="146"/>
    </location>
</feature>
<feature type="transmembrane region" description="Helical" evidence="11">
    <location>
        <begin position="96"/>
        <end position="116"/>
    </location>
</feature>
<keyword evidence="10" id="KW-1208">Phospholipid metabolism</keyword>
<keyword evidence="9" id="KW-0594">Phospholipid biosynthesis</keyword>
<evidence type="ECO:0000256" key="10">
    <source>
        <dbReference type="ARBA" id="ARBA00023264"/>
    </source>
</evidence>
<dbReference type="OrthoDB" id="9777147at2"/>
<keyword evidence="5 11" id="KW-0812">Transmembrane</keyword>
<evidence type="ECO:0000256" key="5">
    <source>
        <dbReference type="ARBA" id="ARBA00022692"/>
    </source>
</evidence>
<evidence type="ECO:0000256" key="1">
    <source>
        <dbReference type="ARBA" id="ARBA00004141"/>
    </source>
</evidence>
<reference evidence="12 13" key="1">
    <citation type="submission" date="2019-01" db="EMBL/GenBank/DDBJ databases">
        <title>Mucilaginibacter antarcticum sp. nov., isolated from antarctic soil.</title>
        <authorList>
            <person name="Yan Y.-Q."/>
            <person name="Du Z.-J."/>
        </authorList>
    </citation>
    <scope>NUCLEOTIDE SEQUENCE [LARGE SCALE GENOMIC DNA]</scope>
    <source>
        <strain evidence="12 13">F01003</strain>
    </source>
</reference>
<keyword evidence="7" id="KW-0443">Lipid metabolism</keyword>
<dbReference type="InterPro" id="IPR050324">
    <property type="entry name" value="CDP-alcohol_PTase-I"/>
</dbReference>
<organism evidence="12 13">
    <name type="scientific">Mucilaginibacter gilvus</name>
    <dbReference type="NCBI Taxonomy" id="2305909"/>
    <lineage>
        <taxon>Bacteria</taxon>
        <taxon>Pseudomonadati</taxon>
        <taxon>Bacteroidota</taxon>
        <taxon>Sphingobacteriia</taxon>
        <taxon>Sphingobacteriales</taxon>
        <taxon>Sphingobacteriaceae</taxon>
        <taxon>Mucilaginibacter</taxon>
    </lineage>
</organism>
<dbReference type="GO" id="GO:0016020">
    <property type="term" value="C:membrane"/>
    <property type="evidence" value="ECO:0007669"/>
    <property type="project" value="UniProtKB-SubCell"/>
</dbReference>
<dbReference type="Proteomes" id="UP000286701">
    <property type="component" value="Unassembled WGS sequence"/>
</dbReference>
<dbReference type="PANTHER" id="PTHR14269">
    <property type="entry name" value="CDP-DIACYLGLYCEROL--GLYCEROL-3-PHOSPHATE 3-PHOSPHATIDYLTRANSFERASE-RELATED"/>
    <property type="match status" value="1"/>
</dbReference>
<dbReference type="RefSeq" id="WP_128531563.1">
    <property type="nucleotide sequence ID" value="NZ_SBIW01000001.1"/>
</dbReference>
<name>A0A3S3V3C6_9SPHI</name>
<evidence type="ECO:0000313" key="13">
    <source>
        <dbReference type="Proteomes" id="UP000286701"/>
    </source>
</evidence>
<keyword evidence="6 11" id="KW-1133">Transmembrane helix</keyword>
<feature type="transmembrane region" description="Helical" evidence="11">
    <location>
        <begin position="158"/>
        <end position="176"/>
    </location>
</feature>
<evidence type="ECO:0000256" key="6">
    <source>
        <dbReference type="ARBA" id="ARBA00022989"/>
    </source>
</evidence>
<dbReference type="PROSITE" id="PS51257">
    <property type="entry name" value="PROKAR_LIPOPROTEIN"/>
    <property type="match status" value="1"/>
</dbReference>
<gene>
    <name evidence="12" type="primary">pssA</name>
    <name evidence="12" type="ORF">EPL05_00545</name>
</gene>
<dbReference type="InterPro" id="IPR043130">
    <property type="entry name" value="CDP-OH_PTrfase_TM_dom"/>
</dbReference>
<dbReference type="InterPro" id="IPR004533">
    <property type="entry name" value="CDP-diaglyc--ser_O-PTrfase"/>
</dbReference>
<proteinExistence type="inferred from homology"/>